<dbReference type="EMBL" id="QOVG01000001">
    <property type="protein sequence ID" value="NDK37482.1"/>
    <property type="molecule type" value="Genomic_DNA"/>
</dbReference>
<keyword evidence="3" id="KW-1185">Reference proteome</keyword>
<protein>
    <recommendedName>
        <fullName evidence="4">Lipopolysaccharide assembly protein A domain-containing protein</fullName>
    </recommendedName>
</protein>
<reference evidence="2 3" key="1">
    <citation type="submission" date="2018-07" db="EMBL/GenBank/DDBJ databases">
        <title>Whole genome Sequencing of Pseudoxanthomonas gei KCTC 32298 (T).</title>
        <authorList>
            <person name="Kumar S."/>
            <person name="Bansal K."/>
            <person name="Kaur A."/>
            <person name="Patil P."/>
            <person name="Sharma S."/>
            <person name="Patil P.B."/>
        </authorList>
    </citation>
    <scope>NUCLEOTIDE SEQUENCE [LARGE SCALE GENOMIC DNA]</scope>
    <source>
        <strain evidence="2 3">KCTC 32298</strain>
    </source>
</reference>
<sequence>MNIFRLVIALVFLALGLIVGFQNGSPQITLKLFSLSWVTTPGNAIILSLLTGVIIGGMIVLATMVWPLYSKLRKANKQAATPVAGSGTGP</sequence>
<keyword evidence="1" id="KW-0472">Membrane</keyword>
<evidence type="ECO:0000313" key="3">
    <source>
        <dbReference type="Proteomes" id="UP001429354"/>
    </source>
</evidence>
<comment type="caution">
    <text evidence="2">The sequence shown here is derived from an EMBL/GenBank/DDBJ whole genome shotgun (WGS) entry which is preliminary data.</text>
</comment>
<keyword evidence="1" id="KW-1133">Transmembrane helix</keyword>
<name>A0ABX0A7K1_9GAMM</name>
<gene>
    <name evidence="2" type="ORF">DT603_01300</name>
</gene>
<feature type="transmembrane region" description="Helical" evidence="1">
    <location>
        <begin position="44"/>
        <end position="69"/>
    </location>
</feature>
<evidence type="ECO:0008006" key="4">
    <source>
        <dbReference type="Google" id="ProtNLM"/>
    </source>
</evidence>
<organism evidence="2 3">
    <name type="scientific">Pseudoxanthomonas gei</name>
    <dbReference type="NCBI Taxonomy" id="1383030"/>
    <lineage>
        <taxon>Bacteria</taxon>
        <taxon>Pseudomonadati</taxon>
        <taxon>Pseudomonadota</taxon>
        <taxon>Gammaproteobacteria</taxon>
        <taxon>Lysobacterales</taxon>
        <taxon>Lysobacteraceae</taxon>
        <taxon>Pseudoxanthomonas</taxon>
    </lineage>
</organism>
<proteinExistence type="predicted"/>
<evidence type="ECO:0000313" key="2">
    <source>
        <dbReference type="EMBL" id="NDK37482.1"/>
    </source>
</evidence>
<evidence type="ECO:0000256" key="1">
    <source>
        <dbReference type="SAM" id="Phobius"/>
    </source>
</evidence>
<dbReference type="RefSeq" id="WP_162348039.1">
    <property type="nucleotide sequence ID" value="NZ_QOVG01000001.1"/>
</dbReference>
<accession>A0ABX0A7K1</accession>
<dbReference type="Proteomes" id="UP001429354">
    <property type="component" value="Unassembled WGS sequence"/>
</dbReference>
<keyword evidence="1" id="KW-0812">Transmembrane</keyword>